<evidence type="ECO:0000313" key="2">
    <source>
        <dbReference type="EMBL" id="WTT20194.1"/>
    </source>
</evidence>
<proteinExistence type="predicted"/>
<dbReference type="NCBIfam" id="NF035938">
    <property type="entry name" value="EboA_domain"/>
    <property type="match status" value="1"/>
</dbReference>
<dbReference type="AlphaFoldDB" id="A0AAU2A6I8"/>
<evidence type="ECO:0000256" key="1">
    <source>
        <dbReference type="SAM" id="MobiDB-lite"/>
    </source>
</evidence>
<feature type="compositionally biased region" description="Low complexity" evidence="1">
    <location>
        <begin position="202"/>
        <end position="222"/>
    </location>
</feature>
<gene>
    <name evidence="2" type="ORF">OHA22_34030</name>
</gene>
<organism evidence="2">
    <name type="scientific">Streptomyces sp. NBC_00093</name>
    <dbReference type="NCBI Taxonomy" id="2975649"/>
    <lineage>
        <taxon>Bacteria</taxon>
        <taxon>Bacillati</taxon>
        <taxon>Actinomycetota</taxon>
        <taxon>Actinomycetes</taxon>
        <taxon>Kitasatosporales</taxon>
        <taxon>Streptomycetaceae</taxon>
        <taxon>Streptomyces</taxon>
    </lineage>
</organism>
<dbReference type="EMBL" id="CP108222">
    <property type="protein sequence ID" value="WTT20194.1"/>
    <property type="molecule type" value="Genomic_DNA"/>
</dbReference>
<dbReference type="InterPro" id="IPR047715">
    <property type="entry name" value="EboA_dom"/>
</dbReference>
<feature type="region of interest" description="Disordered" evidence="1">
    <location>
        <begin position="184"/>
        <end position="222"/>
    </location>
</feature>
<accession>A0AAU2A6I8</accession>
<reference evidence="2" key="1">
    <citation type="submission" date="2022-10" db="EMBL/GenBank/DDBJ databases">
        <title>The complete genomes of actinobacterial strains from the NBC collection.</title>
        <authorList>
            <person name="Joergensen T.S."/>
            <person name="Alvarez Arevalo M."/>
            <person name="Sterndorff E.B."/>
            <person name="Faurdal D."/>
            <person name="Vuksanovic O."/>
            <person name="Mourched A.-S."/>
            <person name="Charusanti P."/>
            <person name="Shaw S."/>
            <person name="Blin K."/>
            <person name="Weber T."/>
        </authorList>
    </citation>
    <scope>NUCLEOTIDE SEQUENCE</scope>
    <source>
        <strain evidence="2">NBC_00093</strain>
    </source>
</reference>
<protein>
    <submittedName>
        <fullName evidence="2">EboA domain-containing protein</fullName>
    </submittedName>
</protein>
<name>A0AAU2A6I8_9ACTN</name>
<sequence length="222" mass="23689">MPLSGPAPHSSLPLTPEARAWLDTALADIAAAPTAIRTLFPAVRRRCGRAPLPDGRTVDEAVRALLLSALPLRDQALTDEVGALHRYGDPAEQRAVLRALPQLDQDGTGRFLDLVRQTLRGNDNTLIEAALGPYAAAHLPADEYRQAVLKCVFCEIPLARVAGLDDRADAELARMLGDFARERTAAGRPVPEDVTPLVRPFTTSGTTANGTTTSATTTHGTE</sequence>